<evidence type="ECO:0000313" key="1">
    <source>
        <dbReference type="EMBL" id="AOS63958.1"/>
    </source>
</evidence>
<protein>
    <submittedName>
        <fullName evidence="1">Erythromycin esterase-like enzyme</fullName>
        <ecNumber evidence="1">3.1.1.-</ecNumber>
    </submittedName>
</protein>
<dbReference type="AlphaFoldDB" id="A0AAC9MY22"/>
<dbReference type="EC" id="3.1.1.-" evidence="1"/>
<proteinExistence type="predicted"/>
<dbReference type="SUPFAM" id="SSF159501">
    <property type="entry name" value="EreA/ChaN-like"/>
    <property type="match status" value="1"/>
</dbReference>
<reference evidence="2" key="1">
    <citation type="submission" date="2016-03" db="EMBL/GenBank/DDBJ databases">
        <title>Complete genome sequence of the type strain Actinoalloteichus hymeniacidonis DSM 45092.</title>
        <authorList>
            <person name="Schaffert L."/>
            <person name="Albersmeier A."/>
            <person name="Winkler A."/>
            <person name="Kalinowski J."/>
            <person name="Zotchev S."/>
            <person name="Ruckert C."/>
        </authorList>
    </citation>
    <scope>NUCLEOTIDE SEQUENCE [LARGE SCALE GENOMIC DNA]</scope>
    <source>
        <strain evidence="2">HPA177(T) (DSM 45092(T))</strain>
    </source>
</reference>
<dbReference type="EMBL" id="CP014859">
    <property type="protein sequence ID" value="AOS63958.1"/>
    <property type="molecule type" value="Genomic_DNA"/>
</dbReference>
<dbReference type="PANTHER" id="PTHR31299">
    <property type="entry name" value="ESTERASE, PUTATIVE (AFU_ORTHOLOGUE AFUA_1G05850)-RELATED"/>
    <property type="match status" value="1"/>
</dbReference>
<dbReference type="Gene3D" id="3.40.1660.10">
    <property type="entry name" value="EreA-like (biosynthetic domain)"/>
    <property type="match status" value="1"/>
</dbReference>
<organism evidence="1 2">
    <name type="scientific">Actinoalloteichus hymeniacidonis</name>
    <dbReference type="NCBI Taxonomy" id="340345"/>
    <lineage>
        <taxon>Bacteria</taxon>
        <taxon>Bacillati</taxon>
        <taxon>Actinomycetota</taxon>
        <taxon>Actinomycetes</taxon>
        <taxon>Pseudonocardiales</taxon>
        <taxon>Pseudonocardiaceae</taxon>
        <taxon>Actinoalloteichus</taxon>
    </lineage>
</organism>
<evidence type="ECO:0000313" key="2">
    <source>
        <dbReference type="Proteomes" id="UP000095210"/>
    </source>
</evidence>
<dbReference type="PANTHER" id="PTHR31299:SF0">
    <property type="entry name" value="ESTERASE, PUTATIVE (AFU_ORTHOLOGUE AFUA_1G05850)-RELATED"/>
    <property type="match status" value="1"/>
</dbReference>
<dbReference type="Proteomes" id="UP000095210">
    <property type="component" value="Chromosome"/>
</dbReference>
<dbReference type="GO" id="GO:0046677">
    <property type="term" value="P:response to antibiotic"/>
    <property type="evidence" value="ECO:0007669"/>
    <property type="project" value="InterPro"/>
</dbReference>
<dbReference type="Gene3D" id="1.20.1440.30">
    <property type="entry name" value="Biosynthetic Protein domain"/>
    <property type="match status" value="1"/>
</dbReference>
<keyword evidence="1" id="KW-0378">Hydrolase</keyword>
<dbReference type="Pfam" id="PF05139">
    <property type="entry name" value="Erythro_esteras"/>
    <property type="match status" value="1"/>
</dbReference>
<dbReference type="KEGG" id="ahm:TL08_15745"/>
<dbReference type="CDD" id="cd14728">
    <property type="entry name" value="Ere-like"/>
    <property type="match status" value="1"/>
</dbReference>
<dbReference type="Gene3D" id="3.30.1870.10">
    <property type="entry name" value="EreA-like, domain 2"/>
    <property type="match status" value="1"/>
</dbReference>
<dbReference type="GO" id="GO:0016787">
    <property type="term" value="F:hydrolase activity"/>
    <property type="evidence" value="ECO:0007669"/>
    <property type="project" value="UniProtKB-KW"/>
</dbReference>
<keyword evidence="2" id="KW-1185">Reference proteome</keyword>
<gene>
    <name evidence="1" type="ORF">TL08_15745</name>
</gene>
<name>A0AAC9MY22_9PSEU</name>
<sequence length="387" mass="42204">MNAHRIPDPASTHPLAEWLATQESGLRPEVIGGLARDARIVGLGMSTRAAREVFDVVTDATWRLLDSGFTTIAVLDDQCVVDRYDRYVIGQDIDIDQALAQAWGPWRIAELRRMLDRLRARNEAHPEAPVRVIGIAGTRVLVTDYDRIVELLTGLDARAAAEVQALLDLIRPAHDSGEHVLRARGNHPGVPFVDLARSARAIASRLRPSAERDTAVDLLDAVVGFHANAIGVGYDMAREERAAARRLLDHHRRTGARIVLWEGSAHVAAHPGPMLGAHLRDTLGDGYVAVHITFGHGRIVTGDIPAPQTDSIDAQLAAAHDPRTLDLRTPAPASIAVELERSWPTRLISGLYDPAEDAEHYLELPSLRDSFDALVYVPAITPTESLG</sequence>
<dbReference type="RefSeq" id="WP_069849956.1">
    <property type="nucleotide sequence ID" value="NZ_CP014859.1"/>
</dbReference>
<accession>A0AAC9MY22</accession>
<dbReference type="InterPro" id="IPR052036">
    <property type="entry name" value="Hydrolase/PRTase-associated"/>
</dbReference>
<dbReference type="InterPro" id="IPR007815">
    <property type="entry name" value="Emycin_Estase"/>
</dbReference>